<keyword evidence="11" id="KW-0472">Membrane</keyword>
<dbReference type="OrthoDB" id="3648802at2759"/>
<evidence type="ECO:0000256" key="15">
    <source>
        <dbReference type="PROSITE-ProRule" id="PRU01356"/>
    </source>
</evidence>
<feature type="disulfide bond" evidence="15">
    <location>
        <begin position="257"/>
        <end position="290"/>
    </location>
</feature>
<evidence type="ECO:0000256" key="13">
    <source>
        <dbReference type="ARBA" id="ARBA00023180"/>
    </source>
</evidence>
<feature type="domain" description="CFEM" evidence="18">
    <location>
        <begin position="41"/>
        <end position="154"/>
    </location>
</feature>
<sequence length="754" mass="76685">MAGSKWRVAAAAVLAFALAVEGCNKCEKEHADHNVITVVVHASCGVPSKTTTLYPPPTPPSVTDVPPCARECVTPGQYGGCAEGDVKCICKNKSYLDGLSGCVARKCTGRGDCQSVIDFATTVCNSVGVFDLPKPSCAPPPPTVTDVPSCAQKCVVQGSYGGCREGDVACICRNTPYLQDLTGCVSRECTGTNCQDVVDFAKNVCGSVGVTSLPMPSCAATTTTRPPTVTDVPNCAQRCLTQGQYGGCAEGDVGCICRNTAYLNGLTDCVSQNCNSTGCAQVVSFAGNLCSSVGVTSLPMPSCAASTTSARAPTVTDVPSCAQICVTAGSYGGCAEGDVNCICRNTAYLDGLTNCVRQNCNATGCAEVASFAGNLCGSVGVTSLPIPSSCGIPPVTYTTTQQTVVVTTASGQTVTTTQQTVIVTTAPGQTVTLTAPTTVVPPAETVTASTAVTVTVISTAPASTISVTETYSATTTQQGPTETATTIYVSTVQTTVERTVTLPASSYTTTIVESGTTYTQVTTVSGSTIVETTVAYVPTTVYSIGTNTQTATLRQTVTSTAPGGTVTATQRVTSVQVSTAPGTTIVSTAPASTIVTTLRSTIVSTAPAQTIVSTYRSTIVSTAPGQTIVSTFVTTFRSTIVSTASPVTTTYSVTRTIPASTVTVTSTTTPPAVTVTVSTSIVQTTTQRTGVIQTTTYRTTVSPPGPPPGYVGPTTTTTTTTPLPPGYVGPSTTSTTTRRTSTSPVAPNPPGYTP</sequence>
<dbReference type="Proteomes" id="UP000237631">
    <property type="component" value="Unassembled WGS sequence"/>
</dbReference>
<dbReference type="InterPro" id="IPR051735">
    <property type="entry name" value="CFEM_domain"/>
</dbReference>
<feature type="disulfide bond" evidence="15">
    <location>
        <begin position="248"/>
        <end position="255"/>
    </location>
</feature>
<keyword evidence="13" id="KW-0325">Glycoprotein</keyword>
<evidence type="ECO:0000256" key="9">
    <source>
        <dbReference type="ARBA" id="ARBA00022729"/>
    </source>
</evidence>
<evidence type="ECO:0000256" key="12">
    <source>
        <dbReference type="ARBA" id="ARBA00023157"/>
    </source>
</evidence>
<comment type="caution">
    <text evidence="19">The sequence shown here is derived from an EMBL/GenBank/DDBJ whole genome shotgun (WGS) entry which is preliminary data.</text>
</comment>
<gene>
    <name evidence="19" type="ORF">CBER1_00146</name>
</gene>
<dbReference type="GO" id="GO:0005576">
    <property type="term" value="C:extracellular region"/>
    <property type="evidence" value="ECO:0007669"/>
    <property type="project" value="UniProtKB-SubCell"/>
</dbReference>
<evidence type="ECO:0000256" key="7">
    <source>
        <dbReference type="ARBA" id="ARBA00022622"/>
    </source>
</evidence>
<protein>
    <recommendedName>
        <fullName evidence="18">CFEM domain-containing protein</fullName>
    </recommendedName>
</protein>
<evidence type="ECO:0000256" key="2">
    <source>
        <dbReference type="ARBA" id="ARBA00004613"/>
    </source>
</evidence>
<dbReference type="EMBL" id="PNEN01000488">
    <property type="protein sequence ID" value="PPJ57680.1"/>
    <property type="molecule type" value="Genomic_DNA"/>
</dbReference>
<evidence type="ECO:0000259" key="18">
    <source>
        <dbReference type="PROSITE" id="PS52012"/>
    </source>
</evidence>
<evidence type="ECO:0000313" key="19">
    <source>
        <dbReference type="EMBL" id="PPJ57680.1"/>
    </source>
</evidence>
<reference evidence="20" key="1">
    <citation type="journal article" date="2017" name="bioRxiv">
        <title>Conservation of a gene cluster reveals novel cercosporin biosynthetic mechanisms and extends production to the genus Colletotrichum.</title>
        <authorList>
            <person name="de Jonge R."/>
            <person name="Ebert M.K."/>
            <person name="Huitt-Roehl C.R."/>
            <person name="Pal P."/>
            <person name="Suttle J.C."/>
            <person name="Spanner R.E."/>
            <person name="Neubauer J.D."/>
            <person name="Jurick W.M.II."/>
            <person name="Stott K.A."/>
            <person name="Secor G.A."/>
            <person name="Thomma B.P.H.J."/>
            <person name="Van de Peer Y."/>
            <person name="Townsend C.A."/>
            <person name="Bolton M.D."/>
        </authorList>
    </citation>
    <scope>NUCLEOTIDE SEQUENCE [LARGE SCALE GENOMIC DNA]</scope>
    <source>
        <strain evidence="20">CBS538.71</strain>
    </source>
</reference>
<evidence type="ECO:0000256" key="16">
    <source>
        <dbReference type="SAM" id="MobiDB-lite"/>
    </source>
</evidence>
<dbReference type="GO" id="GO:0046872">
    <property type="term" value="F:metal ion binding"/>
    <property type="evidence" value="ECO:0007669"/>
    <property type="project" value="UniProtKB-UniRule"/>
</dbReference>
<feature type="chain" id="PRO_5015455203" description="CFEM domain-containing protein" evidence="17">
    <location>
        <begin position="23"/>
        <end position="754"/>
    </location>
</feature>
<keyword evidence="9 17" id="KW-0732">Signal</keyword>
<evidence type="ECO:0000256" key="11">
    <source>
        <dbReference type="ARBA" id="ARBA00023136"/>
    </source>
</evidence>
<feature type="binding site" description="axial binding residue" evidence="15">
    <location>
        <position position="85"/>
    </location>
    <ligand>
        <name>heme</name>
        <dbReference type="ChEBI" id="CHEBI:30413"/>
    </ligand>
    <ligandPart>
        <name>Fe</name>
        <dbReference type="ChEBI" id="CHEBI:18248"/>
    </ligandPart>
</feature>
<keyword evidence="7" id="KW-0336">GPI-anchor</keyword>
<dbReference type="GO" id="GO:0098552">
    <property type="term" value="C:side of membrane"/>
    <property type="evidence" value="ECO:0007669"/>
    <property type="project" value="UniProtKB-KW"/>
</dbReference>
<dbReference type="InterPro" id="IPR008427">
    <property type="entry name" value="Extracellular_membr_CFEM_dom"/>
</dbReference>
<feature type="compositionally biased region" description="Low complexity" evidence="16">
    <location>
        <begin position="711"/>
        <end position="721"/>
    </location>
</feature>
<keyword evidence="6 15" id="KW-0349">Heme</keyword>
<comment type="subcellular location">
    <subcellularLocation>
        <location evidence="1">Cell membrane</location>
        <topology evidence="1">Lipid-anchor</topology>
        <topology evidence="1">GPI-anchor</topology>
    </subcellularLocation>
    <subcellularLocation>
        <location evidence="2">Secreted</location>
    </subcellularLocation>
</comment>
<organism evidence="19 20">
    <name type="scientific">Cercospora berteroae</name>
    <dbReference type="NCBI Taxonomy" id="357750"/>
    <lineage>
        <taxon>Eukaryota</taxon>
        <taxon>Fungi</taxon>
        <taxon>Dikarya</taxon>
        <taxon>Ascomycota</taxon>
        <taxon>Pezizomycotina</taxon>
        <taxon>Dothideomycetes</taxon>
        <taxon>Dothideomycetidae</taxon>
        <taxon>Mycosphaerellales</taxon>
        <taxon>Mycosphaerellaceae</taxon>
        <taxon>Cercospora</taxon>
    </lineage>
</organism>
<evidence type="ECO:0000256" key="4">
    <source>
        <dbReference type="ARBA" id="ARBA00022475"/>
    </source>
</evidence>
<comment type="caution">
    <text evidence="15">Lacks conserved residue(s) required for the propagation of feature annotation.</text>
</comment>
<comment type="similarity">
    <text evidence="3">Belongs to the RBT5 family.</text>
</comment>
<evidence type="ECO:0000256" key="8">
    <source>
        <dbReference type="ARBA" id="ARBA00022723"/>
    </source>
</evidence>
<dbReference type="PROSITE" id="PS52012">
    <property type="entry name" value="CFEM"/>
    <property type="match status" value="2"/>
</dbReference>
<keyword evidence="12 15" id="KW-1015">Disulfide bond</keyword>
<name>A0A2S6CD75_9PEZI</name>
<evidence type="ECO:0000256" key="10">
    <source>
        <dbReference type="ARBA" id="ARBA00023004"/>
    </source>
</evidence>
<dbReference type="Pfam" id="PF05730">
    <property type="entry name" value="CFEM"/>
    <property type="match status" value="4"/>
</dbReference>
<keyword evidence="5" id="KW-0964">Secreted</keyword>
<evidence type="ECO:0000256" key="3">
    <source>
        <dbReference type="ARBA" id="ARBA00010031"/>
    </source>
</evidence>
<feature type="binding site" description="axial binding residue" evidence="15">
    <location>
        <position position="252"/>
    </location>
    <ligand>
        <name>heme</name>
        <dbReference type="ChEBI" id="CHEBI:30413"/>
    </ligand>
    <ligandPart>
        <name>Fe</name>
        <dbReference type="ChEBI" id="CHEBI:18248"/>
    </ligandPart>
</feature>
<evidence type="ECO:0000256" key="6">
    <source>
        <dbReference type="ARBA" id="ARBA00022617"/>
    </source>
</evidence>
<dbReference type="AlphaFoldDB" id="A0A2S6CD75"/>
<evidence type="ECO:0000256" key="17">
    <source>
        <dbReference type="SAM" id="SignalP"/>
    </source>
</evidence>
<feature type="signal peptide" evidence="17">
    <location>
        <begin position="1"/>
        <end position="22"/>
    </location>
</feature>
<evidence type="ECO:0000256" key="1">
    <source>
        <dbReference type="ARBA" id="ARBA00004609"/>
    </source>
</evidence>
<keyword evidence="8 15" id="KW-0479">Metal-binding</keyword>
<feature type="domain" description="CFEM" evidence="18">
    <location>
        <begin position="207"/>
        <end position="315"/>
    </location>
</feature>
<feature type="disulfide bond" evidence="15">
    <location>
        <begin position="81"/>
        <end position="88"/>
    </location>
</feature>
<dbReference type="PANTHER" id="PTHR37928:SF1">
    <property type="entry name" value="CFEM DOMAIN PROTEIN (AFU_ORTHOLOGUE AFUA_6G14090)"/>
    <property type="match status" value="1"/>
</dbReference>
<keyword evidence="14" id="KW-0449">Lipoprotein</keyword>
<accession>A0A2S6CD75</accession>
<keyword evidence="4" id="KW-1003">Cell membrane</keyword>
<dbReference type="STRING" id="357750.A0A2S6CD75"/>
<keyword evidence="20" id="KW-1185">Reference proteome</keyword>
<feature type="region of interest" description="Disordered" evidence="16">
    <location>
        <begin position="697"/>
        <end position="754"/>
    </location>
</feature>
<feature type="compositionally biased region" description="Low complexity" evidence="16">
    <location>
        <begin position="728"/>
        <end position="743"/>
    </location>
</feature>
<proteinExistence type="inferred from homology"/>
<evidence type="ECO:0000256" key="5">
    <source>
        <dbReference type="ARBA" id="ARBA00022525"/>
    </source>
</evidence>
<dbReference type="SMART" id="SM00747">
    <property type="entry name" value="CFEM"/>
    <property type="match status" value="4"/>
</dbReference>
<dbReference type="GO" id="GO:0005886">
    <property type="term" value="C:plasma membrane"/>
    <property type="evidence" value="ECO:0007669"/>
    <property type="project" value="UniProtKB-SubCell"/>
</dbReference>
<evidence type="ECO:0000256" key="14">
    <source>
        <dbReference type="ARBA" id="ARBA00023288"/>
    </source>
</evidence>
<dbReference type="PANTHER" id="PTHR37928">
    <property type="entry name" value="CFEM DOMAIN PROTEIN (AFU_ORTHOLOGUE AFUA_6G14090)"/>
    <property type="match status" value="1"/>
</dbReference>
<keyword evidence="10 15" id="KW-0408">Iron</keyword>
<evidence type="ECO:0000313" key="20">
    <source>
        <dbReference type="Proteomes" id="UP000237631"/>
    </source>
</evidence>